<dbReference type="WBParaSite" id="PSAMB.scaffold16152size1396.g36813.t1">
    <property type="protein sequence ID" value="PSAMB.scaffold16152size1396.g36813.t1"/>
    <property type="gene ID" value="PSAMB.scaffold16152size1396.g36813"/>
</dbReference>
<evidence type="ECO:0000313" key="2">
    <source>
        <dbReference type="WBParaSite" id="PSAMB.scaffold16152size1396.g36813.t1"/>
    </source>
</evidence>
<accession>A0A914V6Z3</accession>
<dbReference type="InterPro" id="IPR009100">
    <property type="entry name" value="AcylCoA_DH/oxidase_NM_dom_sf"/>
</dbReference>
<dbReference type="InterPro" id="IPR052904">
    <property type="entry name" value="Acyl-CoA_dehydrogenase-like"/>
</dbReference>
<dbReference type="PANTHER" id="PTHR42707">
    <property type="entry name" value="ACYL-COA DEHYDROGENASE"/>
    <property type="match status" value="1"/>
</dbReference>
<dbReference type="Proteomes" id="UP000887566">
    <property type="component" value="Unplaced"/>
</dbReference>
<keyword evidence="1" id="KW-1185">Reference proteome</keyword>
<name>A0A914V6Z3_9BILA</name>
<dbReference type="GO" id="GO:0003995">
    <property type="term" value="F:acyl-CoA dehydrogenase activity"/>
    <property type="evidence" value="ECO:0007669"/>
    <property type="project" value="TreeGrafter"/>
</dbReference>
<organism evidence="1 2">
    <name type="scientific">Plectus sambesii</name>
    <dbReference type="NCBI Taxonomy" id="2011161"/>
    <lineage>
        <taxon>Eukaryota</taxon>
        <taxon>Metazoa</taxon>
        <taxon>Ecdysozoa</taxon>
        <taxon>Nematoda</taxon>
        <taxon>Chromadorea</taxon>
        <taxon>Plectida</taxon>
        <taxon>Plectina</taxon>
        <taxon>Plectoidea</taxon>
        <taxon>Plectidae</taxon>
        <taxon>Plectus</taxon>
    </lineage>
</organism>
<protein>
    <submittedName>
        <fullName evidence="2">Uncharacterized protein</fullName>
    </submittedName>
</protein>
<dbReference type="SUPFAM" id="SSF56645">
    <property type="entry name" value="Acyl-CoA dehydrogenase NM domain-like"/>
    <property type="match status" value="1"/>
</dbReference>
<sequence length="99" mass="10604">MALTLARVVDDQGDGVKGSKGLSLFLVRLRDAETNTLNGIQIMKLKNKLGTKQVPTAELLLDQTVATKLSDDGRGVPAIANMLNITRMHNAVASVSSMR</sequence>
<dbReference type="AlphaFoldDB" id="A0A914V6Z3"/>
<proteinExistence type="predicted"/>
<evidence type="ECO:0000313" key="1">
    <source>
        <dbReference type="Proteomes" id="UP000887566"/>
    </source>
</evidence>
<reference evidence="2" key="1">
    <citation type="submission" date="2022-11" db="UniProtKB">
        <authorList>
            <consortium name="WormBaseParasite"/>
        </authorList>
    </citation>
    <scope>IDENTIFICATION</scope>
</reference>
<dbReference type="Gene3D" id="2.40.110.20">
    <property type="match status" value="1"/>
</dbReference>
<dbReference type="PANTHER" id="PTHR42707:SF2">
    <property type="entry name" value="ACD11 DEHYDROGENASE"/>
    <property type="match status" value="1"/>
</dbReference>